<evidence type="ECO:0000313" key="2">
    <source>
        <dbReference type="Proteomes" id="UP000001343"/>
    </source>
</evidence>
<evidence type="ECO:0000313" key="1">
    <source>
        <dbReference type="EMBL" id="EKS00750.1"/>
    </source>
</evidence>
<gene>
    <name evidence="1" type="ORF">LEP1GSC125_1377</name>
</gene>
<dbReference type="Proteomes" id="UP000001343">
    <property type="component" value="Unassembled WGS sequence"/>
</dbReference>
<dbReference type="EMBL" id="AKWM02000030">
    <property type="protein sequence ID" value="EKS00750.1"/>
    <property type="molecule type" value="Genomic_DNA"/>
</dbReference>
<organism evidence="1 2">
    <name type="scientific">Leptospira mayottensis 200901122</name>
    <dbReference type="NCBI Taxonomy" id="1193010"/>
    <lineage>
        <taxon>Bacteria</taxon>
        <taxon>Pseudomonadati</taxon>
        <taxon>Spirochaetota</taxon>
        <taxon>Spirochaetia</taxon>
        <taxon>Leptospirales</taxon>
        <taxon>Leptospiraceae</taxon>
        <taxon>Leptospira</taxon>
    </lineage>
</organism>
<comment type="caution">
    <text evidence="1">The sequence shown here is derived from an EMBL/GenBank/DDBJ whole genome shotgun (WGS) entry which is preliminary data.</text>
</comment>
<sequence>MANTMIKANKSYRTSFEKPDMVFSFIQLGPTIRSDSALPKDAEIFYSGSINFL</sequence>
<accession>A0AA87MRZ1</accession>
<proteinExistence type="predicted"/>
<name>A0AA87MRZ1_9LEPT</name>
<protein>
    <submittedName>
        <fullName evidence="1">Uncharacterized protein</fullName>
    </submittedName>
</protein>
<reference evidence="1 2" key="1">
    <citation type="journal article" date="2014" name="Int. J. Syst. Evol. Microbiol.">
        <title>Leptospira mayottensis sp. nov., a pathogenic species of the genus Leptospira isolated from humans.</title>
        <authorList>
            <person name="Bourhy P."/>
            <person name="Collet L."/>
            <person name="Brisse S."/>
            <person name="Picardeau M."/>
        </authorList>
    </citation>
    <scope>NUCLEOTIDE SEQUENCE [LARGE SCALE GENOMIC DNA]</scope>
    <source>
        <strain evidence="1 2">200901122</strain>
    </source>
</reference>
<dbReference type="AlphaFoldDB" id="A0AA87MRZ1"/>